<keyword evidence="1" id="KW-0378">Hydrolase</keyword>
<evidence type="ECO:0000313" key="4">
    <source>
        <dbReference type="EMBL" id="GIG75953.1"/>
    </source>
</evidence>
<keyword evidence="5" id="KW-1185">Reference proteome</keyword>
<comment type="caution">
    <text evidence="4">The sequence shown here is derived from an EMBL/GenBank/DDBJ whole genome shotgun (WGS) entry which is preliminary data.</text>
</comment>
<gene>
    <name evidence="4" type="primary">rihA</name>
    <name evidence="4" type="ORF">Pfl04_43570</name>
</gene>
<proteinExistence type="predicted"/>
<evidence type="ECO:0000259" key="3">
    <source>
        <dbReference type="Pfam" id="PF01156"/>
    </source>
</evidence>
<feature type="domain" description="Inosine/uridine-preferring nucleoside hydrolase" evidence="3">
    <location>
        <begin position="7"/>
        <end position="308"/>
    </location>
</feature>
<dbReference type="GO" id="GO:0005829">
    <property type="term" value="C:cytosol"/>
    <property type="evidence" value="ECO:0007669"/>
    <property type="project" value="TreeGrafter"/>
</dbReference>
<dbReference type="Pfam" id="PF01156">
    <property type="entry name" value="IU_nuc_hydro"/>
    <property type="match status" value="1"/>
</dbReference>
<protein>
    <submittedName>
        <fullName evidence="4">Purine nucleosidase</fullName>
    </submittedName>
</protein>
<organism evidence="4 5">
    <name type="scientific">Planosporangium flavigriseum</name>
    <dbReference type="NCBI Taxonomy" id="373681"/>
    <lineage>
        <taxon>Bacteria</taxon>
        <taxon>Bacillati</taxon>
        <taxon>Actinomycetota</taxon>
        <taxon>Actinomycetes</taxon>
        <taxon>Micromonosporales</taxon>
        <taxon>Micromonosporaceae</taxon>
        <taxon>Planosporangium</taxon>
    </lineage>
</organism>
<dbReference type="AlphaFoldDB" id="A0A8J3LML6"/>
<accession>A0A8J3LML6</accession>
<dbReference type="PANTHER" id="PTHR12304">
    <property type="entry name" value="INOSINE-URIDINE PREFERRING NUCLEOSIDE HYDROLASE"/>
    <property type="match status" value="1"/>
</dbReference>
<dbReference type="Proteomes" id="UP000653674">
    <property type="component" value="Unassembled WGS sequence"/>
</dbReference>
<dbReference type="InterPro" id="IPR001910">
    <property type="entry name" value="Inosine/uridine_hydrolase_dom"/>
</dbReference>
<evidence type="ECO:0000256" key="1">
    <source>
        <dbReference type="ARBA" id="ARBA00022801"/>
    </source>
</evidence>
<evidence type="ECO:0000313" key="5">
    <source>
        <dbReference type="Proteomes" id="UP000653674"/>
    </source>
</evidence>
<dbReference type="InterPro" id="IPR036452">
    <property type="entry name" value="Ribo_hydro-like"/>
</dbReference>
<dbReference type="GO" id="GO:0008477">
    <property type="term" value="F:purine nucleosidase activity"/>
    <property type="evidence" value="ECO:0007669"/>
    <property type="project" value="TreeGrafter"/>
</dbReference>
<dbReference type="SUPFAM" id="SSF53590">
    <property type="entry name" value="Nucleoside hydrolase"/>
    <property type="match status" value="1"/>
</dbReference>
<dbReference type="Gene3D" id="3.90.245.10">
    <property type="entry name" value="Ribonucleoside hydrolase-like"/>
    <property type="match status" value="1"/>
</dbReference>
<dbReference type="InterPro" id="IPR023186">
    <property type="entry name" value="IUNH"/>
</dbReference>
<dbReference type="PANTHER" id="PTHR12304:SF4">
    <property type="entry name" value="URIDINE NUCLEOSIDASE"/>
    <property type="match status" value="1"/>
</dbReference>
<evidence type="ECO:0000256" key="2">
    <source>
        <dbReference type="ARBA" id="ARBA00023295"/>
    </source>
</evidence>
<reference evidence="4" key="1">
    <citation type="submission" date="2021-01" db="EMBL/GenBank/DDBJ databases">
        <title>Whole genome shotgun sequence of Planosporangium flavigriseum NBRC 105377.</title>
        <authorList>
            <person name="Komaki H."/>
            <person name="Tamura T."/>
        </authorList>
    </citation>
    <scope>NUCLEOTIDE SEQUENCE</scope>
    <source>
        <strain evidence="4">NBRC 105377</strain>
    </source>
</reference>
<dbReference type="EMBL" id="BONU01000041">
    <property type="protein sequence ID" value="GIG75953.1"/>
    <property type="molecule type" value="Genomic_DNA"/>
</dbReference>
<name>A0A8J3LML6_9ACTN</name>
<keyword evidence="2" id="KW-0326">Glycosidase</keyword>
<sequence>MAVSNRLVIDTDPGIDDALTLALAVVSPEVDLQLVTTVAGNSPLEVTTRNALALLDLFGRPDIPVAAGANRALVRIAVHNLPLPHGLNGLGGVEIPDACRTAQPEHAVERLAALLRDAEPRSVTIAAIGPLTNVALLVALYPELTDRIDRLVVMGGSHGPGNITPVAEFNTWTDPEAAQRVLADSGLDITLVGLEVTRRATIDEADLATLRRTSARGAQLADMVNGYSDHGPDGWRMHDVLALAAVIDPTLIQTLDARIEVDTRLGPGRGQTLTFFDALGPYATDGGGVADDRPRVQVAVDLDVPRFRKLVMDRVPQAILA</sequence>
<dbReference type="GO" id="GO:0006152">
    <property type="term" value="P:purine nucleoside catabolic process"/>
    <property type="evidence" value="ECO:0007669"/>
    <property type="project" value="TreeGrafter"/>
</dbReference>